<dbReference type="KEGG" id="ppn:Palpr_2984"/>
<sequence>MQEEKTPVHFLKRINTFLEQGQKREPAEFLY</sequence>
<reference key="1">
    <citation type="submission" date="2010-11" db="EMBL/GenBank/DDBJ databases">
        <title>The complete genome of Paludibacter propionicigenes DSM 17365.</title>
        <authorList>
            <consortium name="US DOE Joint Genome Institute (JGI-PGF)"/>
            <person name="Lucas S."/>
            <person name="Copeland A."/>
            <person name="Lapidus A."/>
            <person name="Bruce D."/>
            <person name="Goodwin L."/>
            <person name="Pitluck S."/>
            <person name="Kyrpides N."/>
            <person name="Mavromatis K."/>
            <person name="Ivanova N."/>
            <person name="Munk A.C."/>
            <person name="Brettin T."/>
            <person name="Detter J.C."/>
            <person name="Han C."/>
            <person name="Tapia R."/>
            <person name="Land M."/>
            <person name="Hauser L."/>
            <person name="Markowitz V."/>
            <person name="Cheng J.-F."/>
            <person name="Hugenholtz P."/>
            <person name="Woyke T."/>
            <person name="Wu D."/>
            <person name="Gronow S."/>
            <person name="Wellnitz S."/>
            <person name="Brambilla E."/>
            <person name="Klenk H.-P."/>
            <person name="Eisen J.A."/>
        </authorList>
    </citation>
    <scope>NUCLEOTIDE SEQUENCE</scope>
    <source>
        <strain>WB4</strain>
    </source>
</reference>
<name>E4T0P9_PALPW</name>
<dbReference type="AlphaFoldDB" id="E4T0P9"/>
<proteinExistence type="predicted"/>
<keyword evidence="2" id="KW-1185">Reference proteome</keyword>
<dbReference type="Proteomes" id="UP000008718">
    <property type="component" value="Chromosome"/>
</dbReference>
<reference evidence="1 2" key="2">
    <citation type="journal article" date="2011" name="Stand. Genomic Sci.">
        <title>Complete genome sequence of Paludibacter propionicigenes type strain (WB4).</title>
        <authorList>
            <person name="Gronow S."/>
            <person name="Munk C."/>
            <person name="Lapidus A."/>
            <person name="Nolan M."/>
            <person name="Lucas S."/>
            <person name="Hammon N."/>
            <person name="Deshpande S."/>
            <person name="Cheng J.F."/>
            <person name="Tapia R."/>
            <person name="Han C."/>
            <person name="Goodwin L."/>
            <person name="Pitluck S."/>
            <person name="Liolios K."/>
            <person name="Ivanova N."/>
            <person name="Mavromatis K."/>
            <person name="Mikhailova N."/>
            <person name="Pati A."/>
            <person name="Chen A."/>
            <person name="Palaniappan K."/>
            <person name="Land M."/>
            <person name="Hauser L."/>
            <person name="Chang Y.J."/>
            <person name="Jeffries C.D."/>
            <person name="Brambilla E."/>
            <person name="Rohde M."/>
            <person name="Goker M."/>
            <person name="Detter J.C."/>
            <person name="Woyke T."/>
            <person name="Bristow J."/>
            <person name="Eisen J.A."/>
            <person name="Markowitz V."/>
            <person name="Hugenholtz P."/>
            <person name="Kyrpides N.C."/>
            <person name="Klenk H.P."/>
        </authorList>
    </citation>
    <scope>NUCLEOTIDE SEQUENCE [LARGE SCALE GENOMIC DNA]</scope>
    <source>
        <strain evidence="2">DSM 17365 / JCM 13257 / WB4</strain>
    </source>
</reference>
<evidence type="ECO:0000313" key="1">
    <source>
        <dbReference type="EMBL" id="ADQ81113.1"/>
    </source>
</evidence>
<accession>E4T0P9</accession>
<dbReference type="STRING" id="694427.Palpr_2984"/>
<evidence type="ECO:0000313" key="2">
    <source>
        <dbReference type="Proteomes" id="UP000008718"/>
    </source>
</evidence>
<organism evidence="1 2">
    <name type="scientific">Paludibacter propionicigenes (strain DSM 17365 / JCM 13257 / WB4)</name>
    <dbReference type="NCBI Taxonomy" id="694427"/>
    <lineage>
        <taxon>Bacteria</taxon>
        <taxon>Pseudomonadati</taxon>
        <taxon>Bacteroidota</taxon>
        <taxon>Bacteroidia</taxon>
        <taxon>Bacteroidales</taxon>
        <taxon>Paludibacteraceae</taxon>
        <taxon>Paludibacter</taxon>
    </lineage>
</organism>
<dbReference type="HOGENOM" id="CLU_3397713_0_0_10"/>
<dbReference type="EMBL" id="CP002345">
    <property type="protein sequence ID" value="ADQ81113.1"/>
    <property type="molecule type" value="Genomic_DNA"/>
</dbReference>
<gene>
    <name evidence="1" type="ordered locus">Palpr_2984</name>
</gene>
<protein>
    <submittedName>
        <fullName evidence="1">Uncharacterized protein</fullName>
    </submittedName>
</protein>